<protein>
    <submittedName>
        <fullName evidence="1">Uncharacterized protein</fullName>
    </submittedName>
</protein>
<accession>A0A1V0M664</accession>
<proteinExistence type="predicted"/>
<organism evidence="1">
    <name type="scientific">Pseudomonas aeruginosa</name>
    <dbReference type="NCBI Taxonomy" id="287"/>
    <lineage>
        <taxon>Bacteria</taxon>
        <taxon>Pseudomonadati</taxon>
        <taxon>Pseudomonadota</taxon>
        <taxon>Gammaproteobacteria</taxon>
        <taxon>Pseudomonadales</taxon>
        <taxon>Pseudomonadaceae</taxon>
        <taxon>Pseudomonas</taxon>
    </lineage>
</organism>
<sequence>MCEVEPILDSAMLSWRLPCHSGPCFGGLNLNLPFTSPFGTRTSPALLTCNLQPPASVDRGWKTGHYSASGTLNRRGRWFQLHTTGNLKMNVPAPITEKEADMIGLSSMQATYAALEAICGDHFHDSYEKARIVFNKDGRFTTVMRDGQCVAHMAGRFSKQELRDALKGNIKDHGRYVAGKIKSILEQKLVLPDTYLFRMDIEDDLRWVDSIRSRQFSAWVVPKVPDNDDPKQVRAEFRFWIAEARAIIFADKGKAWAWQHKAIVTDGLQHPKADTHEELAHLVADTFNKAVEHAGWD</sequence>
<dbReference type="EMBL" id="KY494864">
    <property type="protein sequence ID" value="ARD70384.1"/>
    <property type="molecule type" value="Genomic_DNA"/>
</dbReference>
<name>A0A1V0M664_PSEAI</name>
<keyword evidence="1" id="KW-0614">Plasmid</keyword>
<reference evidence="1" key="1">
    <citation type="submission" date="2017-01" db="EMBL/GenBank/DDBJ databases">
        <title>Complete nucleotide sequence of an IncP-2 blaVIM-2-harboring megaplasmid from Pseudomonas aeruginosa.</title>
        <authorList>
            <person name="Botelho J."/>
            <person name="Grosso F."/>
            <person name="Mabrouk A."/>
            <person name="Peixe L."/>
        </authorList>
    </citation>
    <scope>NUCLEOTIDE SEQUENCE</scope>
    <source>
        <strain evidence="1">FFUP_PS_37</strain>
        <plasmid evidence="1">pJB37</plasmid>
    </source>
</reference>
<geneLocation type="plasmid" evidence="1">
    <name>pJB37</name>
</geneLocation>
<dbReference type="AlphaFoldDB" id="A0A1V0M664"/>
<evidence type="ECO:0000313" key="1">
    <source>
        <dbReference type="EMBL" id="ARD70384.1"/>
    </source>
</evidence>